<feature type="compositionally biased region" description="Polar residues" evidence="4">
    <location>
        <begin position="391"/>
        <end position="401"/>
    </location>
</feature>
<feature type="compositionally biased region" description="Polar residues" evidence="4">
    <location>
        <begin position="219"/>
        <end position="229"/>
    </location>
</feature>
<dbReference type="AlphaFoldDB" id="A0A0C3F0W1"/>
<evidence type="ECO:0000256" key="3">
    <source>
        <dbReference type="ARBA" id="ARBA00023163"/>
    </source>
</evidence>
<feature type="compositionally biased region" description="Low complexity" evidence="4">
    <location>
        <begin position="84"/>
        <end position="106"/>
    </location>
</feature>
<dbReference type="EMBL" id="KN833016">
    <property type="protein sequence ID" value="KIM78420.1"/>
    <property type="molecule type" value="Genomic_DNA"/>
</dbReference>
<name>A0A0C3F0W1_PILCF</name>
<keyword evidence="3" id="KW-0804">Transcription</keyword>
<reference evidence="6 7" key="1">
    <citation type="submission" date="2014-04" db="EMBL/GenBank/DDBJ databases">
        <authorList>
            <consortium name="DOE Joint Genome Institute"/>
            <person name="Kuo A."/>
            <person name="Tarkka M."/>
            <person name="Buscot F."/>
            <person name="Kohler A."/>
            <person name="Nagy L.G."/>
            <person name="Floudas D."/>
            <person name="Copeland A."/>
            <person name="Barry K.W."/>
            <person name="Cichocki N."/>
            <person name="Veneault-Fourrey C."/>
            <person name="LaButti K."/>
            <person name="Lindquist E.A."/>
            <person name="Lipzen A."/>
            <person name="Lundell T."/>
            <person name="Morin E."/>
            <person name="Murat C."/>
            <person name="Sun H."/>
            <person name="Tunlid A."/>
            <person name="Henrissat B."/>
            <person name="Grigoriev I.V."/>
            <person name="Hibbett D.S."/>
            <person name="Martin F."/>
            <person name="Nordberg H.P."/>
            <person name="Cantor M.N."/>
            <person name="Hua S.X."/>
        </authorList>
    </citation>
    <scope>NUCLEOTIDE SEQUENCE [LARGE SCALE GENOMIC DNA]</scope>
    <source>
        <strain evidence="6 7">F 1598</strain>
    </source>
</reference>
<sequence>MNRPGQPPQRPPSLGPPNLTGPFRGPFAQSYGMPPRNVNVQGSFLPGPQARTLSQQQQQQGMAPSPSPFQQQRNQSFPFGGPGQQVPGPQQQLHQPTTSLQQQQQSNGMSTGLPPHLSQSATTPSLAGTGATPSISSASEVGLDPNDFPALGSSAPTNAANNGSSGVTASYAAQAGTGVPPGSSAVGAGAGGGATGNTNGNGTQPRDFTPDDFPALGGQAQTQGTSNTNPDHPHPPPPGLNGFQHNTADHSTQQQHRQNLLGSIQQPGTPGMLNIGAQARNVHPGFQQTQSEAEKQRNNYALKLNQATHPAWNSPNSNPGTQSQIGSSVFPSTAGAVTNTSTNTATTSLTQTNGAHSQNPSQNPSSTLQSQNQSHNHSHLNPPPGVPPPTSSFVQQPSQHAPGTIANAATTNMNAGSTPAPGALYMANGMGGSVPTPQDPHNHPQTPAQQILMSAADRWGLLGLLAMIKNAGSEVDGGLSSVGTDLGTMGLDVGYSGNLYSTFITPWADQSAAHTVEPDYHLPGCYNVQPPPPGPNKAAAFSDETLFFMFYSSPRDALQEVAAQELFNRNWRYHKELRHWITKETGTSPSQKVQGGEQGTYTFWDPDNWQKERKDMTVLYADLEEKNVPAFMPGPGLVLSHSVQPQNQTLGQQQAQQQQVQQQRGSFQMGMGGL</sequence>
<feature type="region of interest" description="Disordered" evidence="4">
    <location>
        <begin position="1"/>
        <end position="258"/>
    </location>
</feature>
<evidence type="ECO:0000313" key="7">
    <source>
        <dbReference type="Proteomes" id="UP000054166"/>
    </source>
</evidence>
<dbReference type="STRING" id="765440.A0A0C3F0W1"/>
<accession>A0A0C3F0W1</accession>
<feature type="compositionally biased region" description="Polar residues" evidence="4">
    <location>
        <begin position="154"/>
        <end position="168"/>
    </location>
</feature>
<feature type="compositionally biased region" description="Low complexity" evidence="4">
    <location>
        <begin position="332"/>
        <end position="353"/>
    </location>
</feature>
<dbReference type="InterPro" id="IPR007282">
    <property type="entry name" value="NOT2/3/5_C"/>
</dbReference>
<reference evidence="7" key="2">
    <citation type="submission" date="2015-01" db="EMBL/GenBank/DDBJ databases">
        <title>Evolutionary Origins and Diversification of the Mycorrhizal Mutualists.</title>
        <authorList>
            <consortium name="DOE Joint Genome Institute"/>
            <consortium name="Mycorrhizal Genomics Consortium"/>
            <person name="Kohler A."/>
            <person name="Kuo A."/>
            <person name="Nagy L.G."/>
            <person name="Floudas D."/>
            <person name="Copeland A."/>
            <person name="Barry K.W."/>
            <person name="Cichocki N."/>
            <person name="Veneault-Fourrey C."/>
            <person name="LaButti K."/>
            <person name="Lindquist E.A."/>
            <person name="Lipzen A."/>
            <person name="Lundell T."/>
            <person name="Morin E."/>
            <person name="Murat C."/>
            <person name="Riley R."/>
            <person name="Ohm R."/>
            <person name="Sun H."/>
            <person name="Tunlid A."/>
            <person name="Henrissat B."/>
            <person name="Grigoriev I.V."/>
            <person name="Hibbett D.S."/>
            <person name="Martin F."/>
        </authorList>
    </citation>
    <scope>NUCLEOTIDE SEQUENCE [LARGE SCALE GENOMIC DNA]</scope>
    <source>
        <strain evidence="7">F 1598</strain>
    </source>
</reference>
<dbReference type="PANTHER" id="PTHR23326">
    <property type="entry name" value="CCR4 NOT-RELATED"/>
    <property type="match status" value="1"/>
</dbReference>
<evidence type="ECO:0000256" key="2">
    <source>
        <dbReference type="ARBA" id="ARBA00023015"/>
    </source>
</evidence>
<dbReference type="InParanoid" id="A0A0C3F0W1"/>
<feature type="compositionally biased region" description="Polar residues" evidence="4">
    <location>
        <begin position="243"/>
        <end position="258"/>
    </location>
</feature>
<feature type="domain" description="NOT2/NOT3/NOT5 C-terminal" evidence="5">
    <location>
        <begin position="500"/>
        <end position="623"/>
    </location>
</feature>
<dbReference type="Proteomes" id="UP000054166">
    <property type="component" value="Unassembled WGS sequence"/>
</dbReference>
<feature type="compositionally biased region" description="Polar residues" evidence="4">
    <location>
        <begin position="354"/>
        <end position="375"/>
    </location>
</feature>
<dbReference type="GO" id="GO:0006355">
    <property type="term" value="P:regulation of DNA-templated transcription"/>
    <property type="evidence" value="ECO:0007669"/>
    <property type="project" value="InterPro"/>
</dbReference>
<dbReference type="HOGENOM" id="CLU_028051_1_0_1"/>
<proteinExistence type="inferred from homology"/>
<feature type="compositionally biased region" description="Polar residues" evidence="4">
    <location>
        <begin position="309"/>
        <end position="331"/>
    </location>
</feature>
<feature type="compositionally biased region" description="Low complexity" evidence="4">
    <location>
        <begin position="404"/>
        <end position="415"/>
    </location>
</feature>
<feature type="region of interest" description="Disordered" evidence="4">
    <location>
        <begin position="586"/>
        <end position="606"/>
    </location>
</feature>
<organism evidence="6 7">
    <name type="scientific">Piloderma croceum (strain F 1598)</name>
    <dbReference type="NCBI Taxonomy" id="765440"/>
    <lineage>
        <taxon>Eukaryota</taxon>
        <taxon>Fungi</taxon>
        <taxon>Dikarya</taxon>
        <taxon>Basidiomycota</taxon>
        <taxon>Agaricomycotina</taxon>
        <taxon>Agaricomycetes</taxon>
        <taxon>Agaricomycetidae</taxon>
        <taxon>Atheliales</taxon>
        <taxon>Atheliaceae</taxon>
        <taxon>Piloderma</taxon>
    </lineage>
</organism>
<feature type="region of interest" description="Disordered" evidence="4">
    <location>
        <begin position="646"/>
        <end position="674"/>
    </location>
</feature>
<dbReference type="Pfam" id="PF04153">
    <property type="entry name" value="NOT2_3_5_C"/>
    <property type="match status" value="1"/>
</dbReference>
<dbReference type="InterPro" id="IPR038635">
    <property type="entry name" value="CCR4-NOT_su2/3/5_C_sf"/>
</dbReference>
<feature type="region of interest" description="Disordered" evidence="4">
    <location>
        <begin position="309"/>
        <end position="445"/>
    </location>
</feature>
<dbReference type="Gene3D" id="2.30.30.1020">
    <property type="entry name" value="CCR4-NOT complex subunit 2/3/5, C-terminal domain"/>
    <property type="match status" value="1"/>
</dbReference>
<keyword evidence="2" id="KW-0805">Transcription regulation</keyword>
<gene>
    <name evidence="6" type="ORF">PILCRDRAFT_824302</name>
</gene>
<evidence type="ECO:0000256" key="4">
    <source>
        <dbReference type="SAM" id="MobiDB-lite"/>
    </source>
</evidence>
<evidence type="ECO:0000313" key="6">
    <source>
        <dbReference type="EMBL" id="KIM78420.1"/>
    </source>
</evidence>
<evidence type="ECO:0000256" key="1">
    <source>
        <dbReference type="ARBA" id="ARBA00007682"/>
    </source>
</evidence>
<keyword evidence="7" id="KW-1185">Reference proteome</keyword>
<comment type="similarity">
    <text evidence="1">Belongs to the CNOT2/3/5 family.</text>
</comment>
<dbReference type="GO" id="GO:0000289">
    <property type="term" value="P:nuclear-transcribed mRNA poly(A) tail shortening"/>
    <property type="evidence" value="ECO:0007669"/>
    <property type="project" value="UniProtKB-ARBA"/>
</dbReference>
<feature type="compositionally biased region" description="Polar residues" evidence="4">
    <location>
        <begin position="117"/>
        <end position="139"/>
    </location>
</feature>
<feature type="compositionally biased region" description="Polar residues" evidence="4">
    <location>
        <begin position="68"/>
        <end position="77"/>
    </location>
</feature>
<feature type="compositionally biased region" description="Pro residues" evidence="4">
    <location>
        <begin position="381"/>
        <end position="390"/>
    </location>
</feature>
<dbReference type="OrthoDB" id="25391at2759"/>
<protein>
    <recommendedName>
        <fullName evidence="5">NOT2/NOT3/NOT5 C-terminal domain-containing protein</fullName>
    </recommendedName>
</protein>
<feature type="compositionally biased region" description="Pro residues" evidence="4">
    <location>
        <begin position="1"/>
        <end position="15"/>
    </location>
</feature>
<dbReference type="GO" id="GO:0030015">
    <property type="term" value="C:CCR4-NOT core complex"/>
    <property type="evidence" value="ECO:0007669"/>
    <property type="project" value="InterPro"/>
</dbReference>
<dbReference type="InterPro" id="IPR040168">
    <property type="entry name" value="Not2/3/5"/>
</dbReference>
<evidence type="ECO:0000259" key="5">
    <source>
        <dbReference type="Pfam" id="PF04153"/>
    </source>
</evidence>